<protein>
    <submittedName>
        <fullName evidence="2">Sugar phosphate isomerase/epimerase</fullName>
    </submittedName>
</protein>
<proteinExistence type="predicted"/>
<sequence>MLTRRSLLAAAAAAPLVAANRAKIRIGVMDGVVGKRSDPASVELASRAGAEGLQVTLGRQSSDGHLVLANAALQGQFLANSKQYKLPLVATYIDILHASCLKSDPQAVKWGVEGIDITRRLDAKILMLVFFGNCALTARAEMDAVVGPLKELCREAEKAHITLGFENTIPADDDLRILDQVGSPALKIWYDIGNATNQYKVDPAQEIRQLGRERICQLHFKDKGYLGEGDVNVKAALAALNDIRYEGYVTLETNAPSKDVEEDLRRNVKYLRRLL</sequence>
<dbReference type="InterPro" id="IPR013022">
    <property type="entry name" value="Xyl_isomerase-like_TIM-brl"/>
</dbReference>
<dbReference type="Proteomes" id="UP000593892">
    <property type="component" value="Chromosome"/>
</dbReference>
<evidence type="ECO:0000313" key="2">
    <source>
        <dbReference type="EMBL" id="QOY88733.1"/>
    </source>
</evidence>
<feature type="domain" description="Xylose isomerase-like TIM barrel" evidence="1">
    <location>
        <begin position="42"/>
        <end position="273"/>
    </location>
</feature>
<dbReference type="PANTHER" id="PTHR12110">
    <property type="entry name" value="HYDROXYPYRUVATE ISOMERASE"/>
    <property type="match status" value="1"/>
</dbReference>
<dbReference type="SUPFAM" id="SSF51658">
    <property type="entry name" value="Xylose isomerase-like"/>
    <property type="match status" value="1"/>
</dbReference>
<name>A0A7S7SLE1_PALFE</name>
<dbReference type="InterPro" id="IPR050312">
    <property type="entry name" value="IolE/XylAMocC-like"/>
</dbReference>
<keyword evidence="2" id="KW-0413">Isomerase</keyword>
<dbReference type="Pfam" id="PF01261">
    <property type="entry name" value="AP_endonuc_2"/>
    <property type="match status" value="1"/>
</dbReference>
<accession>A0A7S7SLE1</accession>
<dbReference type="RefSeq" id="WP_194450395.1">
    <property type="nucleotide sequence ID" value="NZ_CP063849.1"/>
</dbReference>
<reference evidence="2 3" key="1">
    <citation type="submission" date="2020-10" db="EMBL/GenBank/DDBJ databases">
        <title>Complete genome sequence of Paludibaculum fermentans P105T, a facultatively anaerobic acidobacterium capable of dissimilatory Fe(III) reduction.</title>
        <authorList>
            <person name="Dedysh S.N."/>
            <person name="Beletsky A.V."/>
            <person name="Kulichevskaya I.S."/>
            <person name="Mardanov A.V."/>
            <person name="Ravin N.V."/>
        </authorList>
    </citation>
    <scope>NUCLEOTIDE SEQUENCE [LARGE SCALE GENOMIC DNA]</scope>
    <source>
        <strain evidence="2 3">P105</strain>
    </source>
</reference>
<organism evidence="2 3">
    <name type="scientific">Paludibaculum fermentans</name>
    <dbReference type="NCBI Taxonomy" id="1473598"/>
    <lineage>
        <taxon>Bacteria</taxon>
        <taxon>Pseudomonadati</taxon>
        <taxon>Acidobacteriota</taxon>
        <taxon>Terriglobia</taxon>
        <taxon>Bryobacterales</taxon>
        <taxon>Bryobacteraceae</taxon>
        <taxon>Paludibaculum</taxon>
    </lineage>
</organism>
<gene>
    <name evidence="2" type="ORF">IRI77_01860</name>
</gene>
<dbReference type="PANTHER" id="PTHR12110:SF53">
    <property type="entry name" value="BLR5974 PROTEIN"/>
    <property type="match status" value="1"/>
</dbReference>
<keyword evidence="3" id="KW-1185">Reference proteome</keyword>
<dbReference type="EMBL" id="CP063849">
    <property type="protein sequence ID" value="QOY88733.1"/>
    <property type="molecule type" value="Genomic_DNA"/>
</dbReference>
<evidence type="ECO:0000313" key="3">
    <source>
        <dbReference type="Proteomes" id="UP000593892"/>
    </source>
</evidence>
<evidence type="ECO:0000259" key="1">
    <source>
        <dbReference type="Pfam" id="PF01261"/>
    </source>
</evidence>
<dbReference type="GO" id="GO:0016853">
    <property type="term" value="F:isomerase activity"/>
    <property type="evidence" value="ECO:0007669"/>
    <property type="project" value="UniProtKB-KW"/>
</dbReference>
<dbReference type="InterPro" id="IPR036237">
    <property type="entry name" value="Xyl_isomerase-like_sf"/>
</dbReference>
<dbReference type="AlphaFoldDB" id="A0A7S7SLE1"/>
<dbReference type="Gene3D" id="3.20.20.150">
    <property type="entry name" value="Divalent-metal-dependent TIM barrel enzymes"/>
    <property type="match status" value="1"/>
</dbReference>
<dbReference type="KEGG" id="pfer:IRI77_01860"/>